<dbReference type="GO" id="GO:0005524">
    <property type="term" value="F:ATP binding"/>
    <property type="evidence" value="ECO:0007669"/>
    <property type="project" value="UniProtKB-KW"/>
</dbReference>
<dbReference type="GO" id="GO:0006515">
    <property type="term" value="P:protein quality control for misfolded or incompletely synthesized proteins"/>
    <property type="evidence" value="ECO:0007669"/>
    <property type="project" value="TreeGrafter"/>
</dbReference>
<evidence type="ECO:0000313" key="5">
    <source>
        <dbReference type="EMBL" id="KAG7575481.1"/>
    </source>
</evidence>
<feature type="compositionally biased region" description="Polar residues" evidence="4">
    <location>
        <begin position="37"/>
        <end position="50"/>
    </location>
</feature>
<dbReference type="InterPro" id="IPR005654">
    <property type="entry name" value="ATPase_AFG1-like"/>
</dbReference>
<gene>
    <name evidence="5" type="ORF">FFLO_00300</name>
</gene>
<evidence type="ECO:0000313" key="6">
    <source>
        <dbReference type="Proteomes" id="UP000812966"/>
    </source>
</evidence>
<comment type="similarity">
    <text evidence="1">Belongs to the AFG1 ATPase family.</text>
</comment>
<evidence type="ECO:0000256" key="3">
    <source>
        <dbReference type="ARBA" id="ARBA00022840"/>
    </source>
</evidence>
<evidence type="ECO:0000256" key="4">
    <source>
        <dbReference type="SAM" id="MobiDB-lite"/>
    </source>
</evidence>
<evidence type="ECO:0008006" key="7">
    <source>
        <dbReference type="Google" id="ProtNLM"/>
    </source>
</evidence>
<keyword evidence="6" id="KW-1185">Reference proteome</keyword>
<feature type="region of interest" description="Disordered" evidence="4">
    <location>
        <begin position="37"/>
        <end position="80"/>
    </location>
</feature>
<keyword evidence="3" id="KW-0067">ATP-binding</keyword>
<dbReference type="AlphaFoldDB" id="A0A8K0NTZ0"/>
<evidence type="ECO:0000256" key="2">
    <source>
        <dbReference type="ARBA" id="ARBA00022741"/>
    </source>
</evidence>
<accession>A0A8K0NTZ0</accession>
<keyword evidence="2" id="KW-0547">Nucleotide-binding</keyword>
<dbReference type="InterPro" id="IPR027417">
    <property type="entry name" value="P-loop_NTPase"/>
</dbReference>
<comment type="caution">
    <text evidence="5">The sequence shown here is derived from an EMBL/GenBank/DDBJ whole genome shotgun (WGS) entry which is preliminary data.</text>
</comment>
<dbReference type="NCBIfam" id="NF040713">
    <property type="entry name" value="ZapE"/>
    <property type="match status" value="1"/>
</dbReference>
<dbReference type="EMBL" id="JABELV010000003">
    <property type="protein sequence ID" value="KAG7575481.1"/>
    <property type="molecule type" value="Genomic_DNA"/>
</dbReference>
<feature type="compositionally biased region" description="Low complexity" evidence="4">
    <location>
        <begin position="51"/>
        <end position="70"/>
    </location>
</feature>
<dbReference type="GO" id="GO:0016887">
    <property type="term" value="F:ATP hydrolysis activity"/>
    <property type="evidence" value="ECO:0007669"/>
    <property type="project" value="InterPro"/>
</dbReference>
<protein>
    <recommendedName>
        <fullName evidence="7">AFG1-like ATPase</fullName>
    </recommendedName>
</protein>
<dbReference type="PANTHER" id="PTHR12169:SF6">
    <property type="entry name" value="AFG1-LIKE ATPASE"/>
    <property type="match status" value="1"/>
</dbReference>
<dbReference type="Proteomes" id="UP000812966">
    <property type="component" value="Unassembled WGS sequence"/>
</dbReference>
<dbReference type="Gene3D" id="3.40.50.300">
    <property type="entry name" value="P-loop containing nucleotide triphosphate hydrolases"/>
    <property type="match status" value="2"/>
</dbReference>
<dbReference type="GO" id="GO:0005739">
    <property type="term" value="C:mitochondrion"/>
    <property type="evidence" value="ECO:0007669"/>
    <property type="project" value="TreeGrafter"/>
</dbReference>
<sequence>MKNTTRLLRLRIQSSRTPTRTSAVVPAQHRRALHTTPAIQYSSSPRLFQASTSPDDVPSTSSSTKATPPAGKAGLGIDQVPISDISGPITPLSRYNQLVEAGALRDDPHQRTIIDKLEKLHQELTTYHPPPIPTSSSTSGSSWFGNLFSSNAAANHVIVPPDSVPRGMYLFGDVGCGKTMLMDLFYSTLPSHLHSHRRRIHFHAFMLDVFRRVHAIKHGLPTALQPGLHEGKEGASNLKEEIKSFVPLAKERIRKQREEGPMQGRSDERAIGVEALSGMNLFNLNKLFSSSSKKKNGTVVAEEDAIYEAAREMVEEGRILCFDEFQVTDIVTAMILRQLLGRMMDYGMVCIITSNRHPDELYKNGLQRGSFEPCIDMIKNKFQVIDLDSKTDYRKLPKALSKVYFHPLNEEVRSEMSKLFTSQTSPVTSAPDSNPDPVIDSRELSVWGRKLHVPQSTSKVAKFPFEKLCGEPLSSADYLEITGNFEVIFVEDMPELGIDRKDAARRFITFIDAAYENKTRLYISSEVPIFEIFGGDRSKGASEVSAHMRSSESGVGLAHDVVKSSAMFSGDEEFFAWARCVSRLTQMGTRDWANNGRVQ</sequence>
<proteinExistence type="inferred from homology"/>
<dbReference type="PANTHER" id="PTHR12169">
    <property type="entry name" value="ATPASE N2B"/>
    <property type="match status" value="1"/>
</dbReference>
<reference evidence="5" key="1">
    <citation type="submission" date="2020-04" db="EMBL/GenBank/DDBJ databases">
        <title>Analysis of mating type loci in Filobasidium floriforme.</title>
        <authorList>
            <person name="Nowrousian M."/>
        </authorList>
    </citation>
    <scope>NUCLEOTIDE SEQUENCE</scope>
    <source>
        <strain evidence="5">CBS 6242</strain>
    </source>
</reference>
<dbReference type="SUPFAM" id="SSF52540">
    <property type="entry name" value="P-loop containing nucleoside triphosphate hydrolases"/>
    <property type="match status" value="1"/>
</dbReference>
<dbReference type="Pfam" id="PF03969">
    <property type="entry name" value="AFG1_ATPase"/>
    <property type="match status" value="1"/>
</dbReference>
<organism evidence="5 6">
    <name type="scientific">Filobasidium floriforme</name>
    <dbReference type="NCBI Taxonomy" id="5210"/>
    <lineage>
        <taxon>Eukaryota</taxon>
        <taxon>Fungi</taxon>
        <taxon>Dikarya</taxon>
        <taxon>Basidiomycota</taxon>
        <taxon>Agaricomycotina</taxon>
        <taxon>Tremellomycetes</taxon>
        <taxon>Filobasidiales</taxon>
        <taxon>Filobasidiaceae</taxon>
        <taxon>Filobasidium</taxon>
    </lineage>
</organism>
<name>A0A8K0NTZ0_9TREE</name>
<evidence type="ECO:0000256" key="1">
    <source>
        <dbReference type="ARBA" id="ARBA00010322"/>
    </source>
</evidence>